<name>A0AAU9IVU3_9CILI</name>
<proteinExistence type="predicted"/>
<sequence length="159" mass="18398">MEINTSELDLYDFTTCPFNENHRLQSPDQFKYHISRCKDRNFTHIKHQIVYCPFNICHVYISQAKLNYHVPRCTSHPLRETISSSTFGEKPKSLEYTACKYNSNHQILKADSEAYHIHIWSCPSANNPHKSPPPIVLDLTLTGIENNSHGLIPVLRSFN</sequence>
<accession>A0AAU9IVU3</accession>
<organism evidence="1 2">
    <name type="scientific">Blepharisma stoltei</name>
    <dbReference type="NCBI Taxonomy" id="1481888"/>
    <lineage>
        <taxon>Eukaryota</taxon>
        <taxon>Sar</taxon>
        <taxon>Alveolata</taxon>
        <taxon>Ciliophora</taxon>
        <taxon>Postciliodesmatophora</taxon>
        <taxon>Heterotrichea</taxon>
        <taxon>Heterotrichida</taxon>
        <taxon>Blepharismidae</taxon>
        <taxon>Blepharisma</taxon>
    </lineage>
</organism>
<dbReference type="AlphaFoldDB" id="A0AAU9IVU3"/>
<reference evidence="1" key="1">
    <citation type="submission" date="2021-09" db="EMBL/GenBank/DDBJ databases">
        <authorList>
            <consortium name="AG Swart"/>
            <person name="Singh M."/>
            <person name="Singh A."/>
            <person name="Seah K."/>
            <person name="Emmerich C."/>
        </authorList>
    </citation>
    <scope>NUCLEOTIDE SEQUENCE</scope>
    <source>
        <strain evidence="1">ATCC30299</strain>
    </source>
</reference>
<dbReference type="EMBL" id="CAJZBQ010000023">
    <property type="protein sequence ID" value="CAG9319807.1"/>
    <property type="molecule type" value="Genomic_DNA"/>
</dbReference>
<evidence type="ECO:0008006" key="3">
    <source>
        <dbReference type="Google" id="ProtNLM"/>
    </source>
</evidence>
<gene>
    <name evidence="1" type="ORF">BSTOLATCC_MIC24354</name>
</gene>
<dbReference type="Proteomes" id="UP001162131">
    <property type="component" value="Unassembled WGS sequence"/>
</dbReference>
<evidence type="ECO:0000313" key="2">
    <source>
        <dbReference type="Proteomes" id="UP001162131"/>
    </source>
</evidence>
<protein>
    <recommendedName>
        <fullName evidence="3">Gametocyte-specific factor 1</fullName>
    </recommendedName>
</protein>
<keyword evidence="2" id="KW-1185">Reference proteome</keyword>
<evidence type="ECO:0000313" key="1">
    <source>
        <dbReference type="EMBL" id="CAG9319807.1"/>
    </source>
</evidence>
<comment type="caution">
    <text evidence="1">The sequence shown here is derived from an EMBL/GenBank/DDBJ whole genome shotgun (WGS) entry which is preliminary data.</text>
</comment>